<keyword evidence="2" id="KW-1185">Reference proteome</keyword>
<evidence type="ECO:0000313" key="1">
    <source>
        <dbReference type="EMBL" id="MBD2569508.1"/>
    </source>
</evidence>
<organism evidence="1 2">
    <name type="scientific">Anabaena lutea FACHB-196</name>
    <dbReference type="NCBI Taxonomy" id="2692881"/>
    <lineage>
        <taxon>Bacteria</taxon>
        <taxon>Bacillati</taxon>
        <taxon>Cyanobacteriota</taxon>
        <taxon>Cyanophyceae</taxon>
        <taxon>Nostocales</taxon>
        <taxon>Nostocaceae</taxon>
        <taxon>Anabaena</taxon>
    </lineage>
</organism>
<comment type="caution">
    <text evidence="1">The sequence shown here is derived from an EMBL/GenBank/DDBJ whole genome shotgun (WGS) entry which is preliminary data.</text>
</comment>
<reference evidence="1 2" key="1">
    <citation type="journal article" date="2020" name="ISME J.">
        <title>Comparative genomics reveals insights into cyanobacterial evolution and habitat adaptation.</title>
        <authorList>
            <person name="Chen M.Y."/>
            <person name="Teng W.K."/>
            <person name="Zhao L."/>
            <person name="Hu C.X."/>
            <person name="Zhou Y.K."/>
            <person name="Han B.P."/>
            <person name="Song L.R."/>
            <person name="Shu W.S."/>
        </authorList>
    </citation>
    <scope>NUCLEOTIDE SEQUENCE [LARGE SCALE GENOMIC DNA]</scope>
    <source>
        <strain evidence="1 2">FACHB-196</strain>
    </source>
</reference>
<dbReference type="Proteomes" id="UP000640531">
    <property type="component" value="Unassembled WGS sequence"/>
</dbReference>
<dbReference type="RefSeq" id="WP_190716370.1">
    <property type="nucleotide sequence ID" value="NZ_JACJST010000015.1"/>
</dbReference>
<dbReference type="EMBL" id="JACJST010000015">
    <property type="protein sequence ID" value="MBD2569508.1"/>
    <property type="molecule type" value="Genomic_DNA"/>
</dbReference>
<sequence>MPKPEIYMTLRLTQPQQDLLREYCQQTGRNQTDVLQELVRG</sequence>
<accession>A0ABR8FHQ8</accession>
<protein>
    <submittedName>
        <fullName evidence="1">CopG family transcriptional regulator</fullName>
    </submittedName>
</protein>
<gene>
    <name evidence="1" type="ORF">H6G59_16695</name>
</gene>
<name>A0ABR8FHQ8_9NOST</name>
<evidence type="ECO:0000313" key="2">
    <source>
        <dbReference type="Proteomes" id="UP000640531"/>
    </source>
</evidence>
<proteinExistence type="predicted"/>